<organism evidence="1 2">
    <name type="scientific">Pyrenophora tritici-repentis (strain Pt-1C-BFP)</name>
    <name type="common">Wheat tan spot fungus</name>
    <name type="synonym">Drechslera tritici-repentis</name>
    <dbReference type="NCBI Taxonomy" id="426418"/>
    <lineage>
        <taxon>Eukaryota</taxon>
        <taxon>Fungi</taxon>
        <taxon>Dikarya</taxon>
        <taxon>Ascomycota</taxon>
        <taxon>Pezizomycotina</taxon>
        <taxon>Dothideomycetes</taxon>
        <taxon>Pleosporomycetidae</taxon>
        <taxon>Pleosporales</taxon>
        <taxon>Pleosporineae</taxon>
        <taxon>Pleosporaceae</taxon>
        <taxon>Pyrenophora</taxon>
    </lineage>
</organism>
<dbReference type="InParanoid" id="B2WAG2"/>
<reference evidence="2" key="1">
    <citation type="journal article" date="2013" name="G3 (Bethesda)">
        <title>Comparative genomics of a plant-pathogenic fungus, Pyrenophora tritici-repentis, reveals transduplication and the impact of repeat elements on pathogenicity and population divergence.</title>
        <authorList>
            <person name="Manning V.A."/>
            <person name="Pandelova I."/>
            <person name="Dhillon B."/>
            <person name="Wilhelm L.J."/>
            <person name="Goodwin S.B."/>
            <person name="Berlin A.M."/>
            <person name="Figueroa M."/>
            <person name="Freitag M."/>
            <person name="Hane J.K."/>
            <person name="Henrissat B."/>
            <person name="Holman W.H."/>
            <person name="Kodira C.D."/>
            <person name="Martin J."/>
            <person name="Oliver R.P."/>
            <person name="Robbertse B."/>
            <person name="Schackwitz W."/>
            <person name="Schwartz D.C."/>
            <person name="Spatafora J.W."/>
            <person name="Turgeon B.G."/>
            <person name="Yandava C."/>
            <person name="Young S."/>
            <person name="Zhou S."/>
            <person name="Zeng Q."/>
            <person name="Grigoriev I.V."/>
            <person name="Ma L.-J."/>
            <person name="Ciuffetti L.M."/>
        </authorList>
    </citation>
    <scope>NUCLEOTIDE SEQUENCE [LARGE SCALE GENOMIC DNA]</scope>
    <source>
        <strain evidence="2">Pt-1C-BFP</strain>
    </source>
</reference>
<evidence type="ECO:0000313" key="2">
    <source>
        <dbReference type="Proteomes" id="UP000001471"/>
    </source>
</evidence>
<dbReference type="HOGENOM" id="CLU_2868709_0_0_1"/>
<accession>B2WAG2</accession>
<sequence length="64" mass="7333">MALRLVRRQFEQMTNEGCMSFAVCMQIAACQRWVDVRQRPHTYAQASSTIDTGLTLMRNLIAVL</sequence>
<protein>
    <submittedName>
        <fullName evidence="1">Uncharacterized protein</fullName>
    </submittedName>
</protein>
<name>B2WAG2_PYRTR</name>
<proteinExistence type="predicted"/>
<dbReference type="AlphaFoldDB" id="B2WAG2"/>
<dbReference type="Proteomes" id="UP000001471">
    <property type="component" value="Unassembled WGS sequence"/>
</dbReference>
<gene>
    <name evidence="1" type="ORF">PTRG_07275</name>
</gene>
<dbReference type="EMBL" id="DS231621">
    <property type="protein sequence ID" value="EDU50194.1"/>
    <property type="molecule type" value="Genomic_DNA"/>
</dbReference>
<evidence type="ECO:0000313" key="1">
    <source>
        <dbReference type="EMBL" id="EDU50194.1"/>
    </source>
</evidence>